<dbReference type="InterPro" id="IPR008331">
    <property type="entry name" value="Ferritin_DPS_dom"/>
</dbReference>
<keyword evidence="10" id="KW-0732">Signal</keyword>
<feature type="binding site" evidence="8">
    <location>
        <position position="39"/>
    </location>
    <ligand>
        <name>Fe cation</name>
        <dbReference type="ChEBI" id="CHEBI:24875"/>
        <label>1</label>
    </ligand>
</feature>
<feature type="binding site" evidence="8">
    <location>
        <position position="77"/>
    </location>
    <ligand>
        <name>Fe cation</name>
        <dbReference type="ChEBI" id="CHEBI:24875"/>
        <label>1</label>
    </ligand>
</feature>
<comment type="function">
    <text evidence="9">Stores iron in a soluble, non-toxic, readily available form. Important for iron homeostasis. Iron is taken up in the ferrous form and deposited as ferric hydroxides after oxidation.</text>
</comment>
<dbReference type="Pfam" id="PF00210">
    <property type="entry name" value="Ferritin"/>
    <property type="match status" value="1"/>
</dbReference>
<evidence type="ECO:0000256" key="2">
    <source>
        <dbReference type="ARBA" id="ARBA00022434"/>
    </source>
</evidence>
<proteinExistence type="inferred from homology"/>
<dbReference type="OrthoDB" id="186462at2759"/>
<feature type="chain" id="PRO_5034853429" description="Ferritin" evidence="10">
    <location>
        <begin position="16"/>
        <end position="224"/>
    </location>
</feature>
<evidence type="ECO:0000256" key="9">
    <source>
        <dbReference type="RuleBase" id="RU361145"/>
    </source>
</evidence>
<comment type="function">
    <text evidence="6">Stores iron in a soluble, non-toxic, readily available form. Important for iron homeostasis. Has ferroxidase activity. Iron is taken up in the ferrous form and deposited as ferric hydroxides after oxidation.</text>
</comment>
<feature type="binding site" evidence="8">
    <location>
        <position position="194"/>
    </location>
    <ligand>
        <name>Fe cation</name>
        <dbReference type="ChEBI" id="CHEBI:24875"/>
        <label>1</label>
    </ligand>
</feature>
<evidence type="ECO:0000256" key="3">
    <source>
        <dbReference type="ARBA" id="ARBA00022723"/>
    </source>
</evidence>
<comment type="catalytic activity">
    <reaction evidence="7 9">
        <text>4 Fe(2+) + O2 + 4 H(+) = 4 Fe(3+) + 2 H2O</text>
        <dbReference type="Rhea" id="RHEA:11148"/>
        <dbReference type="ChEBI" id="CHEBI:15377"/>
        <dbReference type="ChEBI" id="CHEBI:15378"/>
        <dbReference type="ChEBI" id="CHEBI:15379"/>
        <dbReference type="ChEBI" id="CHEBI:29033"/>
        <dbReference type="ChEBI" id="CHEBI:29034"/>
        <dbReference type="EC" id="1.16.3.1"/>
    </reaction>
</comment>
<feature type="domain" description="Ferritin-like diiron" evidence="11">
    <location>
        <begin position="22"/>
        <end position="212"/>
    </location>
</feature>
<dbReference type="GO" id="GO:0004322">
    <property type="term" value="F:ferroxidase activity"/>
    <property type="evidence" value="ECO:0007669"/>
    <property type="project" value="UniProtKB-EC"/>
</dbReference>
<feature type="binding site" evidence="8">
    <location>
        <position position="74"/>
    </location>
    <ligand>
        <name>Fe cation</name>
        <dbReference type="ChEBI" id="CHEBI:24875"/>
        <label>1</label>
    </ligand>
</feature>
<evidence type="ECO:0000256" key="1">
    <source>
        <dbReference type="ARBA" id="ARBA00007513"/>
    </source>
</evidence>
<keyword evidence="2 9" id="KW-0409">Iron storage</keyword>
<feature type="binding site" evidence="8">
    <location>
        <position position="162"/>
    </location>
    <ligand>
        <name>Fe cation</name>
        <dbReference type="ChEBI" id="CHEBI:24875"/>
        <label>1</label>
    </ligand>
</feature>
<dbReference type="InterPro" id="IPR001519">
    <property type="entry name" value="Ferritin"/>
</dbReference>
<keyword evidence="3 8" id="KW-0479">Metal-binding</keyword>
<evidence type="ECO:0000313" key="12">
    <source>
        <dbReference type="Proteomes" id="UP000694844"/>
    </source>
</evidence>
<dbReference type="GO" id="GO:0005737">
    <property type="term" value="C:cytoplasm"/>
    <property type="evidence" value="ECO:0007669"/>
    <property type="project" value="TreeGrafter"/>
</dbReference>
<dbReference type="GO" id="GO:0006826">
    <property type="term" value="P:iron ion transport"/>
    <property type="evidence" value="ECO:0007669"/>
    <property type="project" value="InterPro"/>
</dbReference>
<dbReference type="InterPro" id="IPR009040">
    <property type="entry name" value="Ferritin-like_diiron"/>
</dbReference>
<sequence length="224" mass="25362">MKYLVVLAFIALASADVKNVRQKFNGATITALNEQITRELQASYFYQAYSQYFARSDVALPGFAKFFSEASKEERSHAEKLMEYINKRGGDVQLKEVKLQDVCDTVSKGLDSTTLSFTKTTSCICNFMTGDVTVLSGFDCDKSKRDDWHNGLLAMEDTLVLERYVNEELLKLHKGHDDDAHLSHVLEHDFLDEQVNAIKDIADKIRQLKRAGSGLGEYLFDQKL</sequence>
<dbReference type="PANTHER" id="PTHR11431:SF75">
    <property type="entry name" value="FERRITIN"/>
    <property type="match status" value="1"/>
</dbReference>
<keyword evidence="5 8" id="KW-0408">Iron</keyword>
<dbReference type="AlphaFoldDB" id="A0A8B8ECP0"/>
<accession>A0A8B8ECP0</accession>
<dbReference type="GeneID" id="111133323"/>
<name>A0A8B8ECP0_CRAVI</name>
<dbReference type="Proteomes" id="UP000694844">
    <property type="component" value="Chromosome 5"/>
</dbReference>
<dbReference type="GO" id="GO:0006879">
    <property type="term" value="P:intracellular iron ion homeostasis"/>
    <property type="evidence" value="ECO:0007669"/>
    <property type="project" value="UniProtKB-KW"/>
</dbReference>
<gene>
    <name evidence="13" type="primary">LOC111133323</name>
</gene>
<dbReference type="InterPro" id="IPR012347">
    <property type="entry name" value="Ferritin-like"/>
</dbReference>
<comment type="similarity">
    <text evidence="1 9">Belongs to the ferritin family.</text>
</comment>
<reference evidence="13" key="1">
    <citation type="submission" date="2025-08" db="UniProtKB">
        <authorList>
            <consortium name="RefSeq"/>
        </authorList>
    </citation>
    <scope>IDENTIFICATION</scope>
    <source>
        <tissue evidence="13">Whole sample</tissue>
    </source>
</reference>
<dbReference type="SUPFAM" id="SSF47240">
    <property type="entry name" value="Ferritin-like"/>
    <property type="match status" value="1"/>
</dbReference>
<keyword evidence="4 9" id="KW-0560">Oxidoreductase</keyword>
<feature type="signal peptide" evidence="10">
    <location>
        <begin position="1"/>
        <end position="15"/>
    </location>
</feature>
<dbReference type="PROSITE" id="PS50905">
    <property type="entry name" value="FERRITIN_LIKE"/>
    <property type="match status" value="1"/>
</dbReference>
<keyword evidence="12" id="KW-1185">Reference proteome</keyword>
<dbReference type="PANTHER" id="PTHR11431">
    <property type="entry name" value="FERRITIN"/>
    <property type="match status" value="1"/>
</dbReference>
<evidence type="ECO:0000256" key="7">
    <source>
        <dbReference type="ARBA" id="ARBA00047990"/>
    </source>
</evidence>
<organism evidence="12 13">
    <name type="scientific">Crassostrea virginica</name>
    <name type="common">Eastern oyster</name>
    <dbReference type="NCBI Taxonomy" id="6565"/>
    <lineage>
        <taxon>Eukaryota</taxon>
        <taxon>Metazoa</taxon>
        <taxon>Spiralia</taxon>
        <taxon>Lophotrochozoa</taxon>
        <taxon>Mollusca</taxon>
        <taxon>Bivalvia</taxon>
        <taxon>Autobranchia</taxon>
        <taxon>Pteriomorphia</taxon>
        <taxon>Ostreida</taxon>
        <taxon>Ostreoidea</taxon>
        <taxon>Ostreidae</taxon>
        <taxon>Crassostrea</taxon>
    </lineage>
</organism>
<dbReference type="KEGG" id="cvn:111133323"/>
<dbReference type="Gene3D" id="1.20.1260.10">
    <property type="match status" value="1"/>
</dbReference>
<evidence type="ECO:0000256" key="10">
    <source>
        <dbReference type="SAM" id="SignalP"/>
    </source>
</evidence>
<dbReference type="CDD" id="cd01056">
    <property type="entry name" value="Euk_Ferritin"/>
    <property type="match status" value="1"/>
</dbReference>
<evidence type="ECO:0000313" key="13">
    <source>
        <dbReference type="RefSeq" id="XP_022337296.1"/>
    </source>
</evidence>
<evidence type="ECO:0000256" key="6">
    <source>
        <dbReference type="ARBA" id="ARBA00025111"/>
    </source>
</evidence>
<protein>
    <recommendedName>
        <fullName evidence="9">Ferritin</fullName>
        <ecNumber evidence="9">1.16.3.1</ecNumber>
    </recommendedName>
</protein>
<evidence type="ECO:0000256" key="4">
    <source>
        <dbReference type="ARBA" id="ARBA00023002"/>
    </source>
</evidence>
<dbReference type="GO" id="GO:0008199">
    <property type="term" value="F:ferric iron binding"/>
    <property type="evidence" value="ECO:0007669"/>
    <property type="project" value="InterPro"/>
</dbReference>
<evidence type="ECO:0000259" key="11">
    <source>
        <dbReference type="PROSITE" id="PS50905"/>
    </source>
</evidence>
<dbReference type="GO" id="GO:0008198">
    <property type="term" value="F:ferrous iron binding"/>
    <property type="evidence" value="ECO:0007669"/>
    <property type="project" value="TreeGrafter"/>
</dbReference>
<dbReference type="InterPro" id="IPR009078">
    <property type="entry name" value="Ferritin-like_SF"/>
</dbReference>
<dbReference type="RefSeq" id="XP_022337296.1">
    <property type="nucleotide sequence ID" value="XM_022481588.1"/>
</dbReference>
<evidence type="ECO:0000256" key="8">
    <source>
        <dbReference type="PIRSR" id="PIRSR601519-1"/>
    </source>
</evidence>
<evidence type="ECO:0000256" key="5">
    <source>
        <dbReference type="ARBA" id="ARBA00023004"/>
    </source>
</evidence>
<dbReference type="EC" id="1.16.3.1" evidence="9"/>